<dbReference type="InterPro" id="IPR014014">
    <property type="entry name" value="RNA_helicase_DEAD_Q_motif"/>
</dbReference>
<dbReference type="InterPro" id="IPR027417">
    <property type="entry name" value="P-loop_NTPase"/>
</dbReference>
<dbReference type="CDD" id="cd00268">
    <property type="entry name" value="DEADc"/>
    <property type="match status" value="1"/>
</dbReference>
<evidence type="ECO:0000256" key="2">
    <source>
        <dbReference type="ARBA" id="ARBA00022801"/>
    </source>
</evidence>
<evidence type="ECO:0000313" key="12">
    <source>
        <dbReference type="EMBL" id="SEL53531.1"/>
    </source>
</evidence>
<evidence type="ECO:0000256" key="3">
    <source>
        <dbReference type="ARBA" id="ARBA00022806"/>
    </source>
</evidence>
<proteinExistence type="inferred from homology"/>
<dbReference type="STRING" id="641665.GCA_002104455_01163"/>
<evidence type="ECO:0000256" key="5">
    <source>
        <dbReference type="ARBA" id="ARBA00038437"/>
    </source>
</evidence>
<keyword evidence="4 7" id="KW-0067">ATP-binding</keyword>
<evidence type="ECO:0000256" key="6">
    <source>
        <dbReference type="PROSITE-ProRule" id="PRU00552"/>
    </source>
</evidence>
<keyword evidence="2 7" id="KW-0378">Hydrolase</keyword>
<dbReference type="SMART" id="SM00490">
    <property type="entry name" value="HELICc"/>
    <property type="match status" value="1"/>
</dbReference>
<dbReference type="EMBL" id="FOBI01000013">
    <property type="protein sequence ID" value="SEL53531.1"/>
    <property type="molecule type" value="Genomic_DNA"/>
</dbReference>
<comment type="similarity">
    <text evidence="5 7">Belongs to the DEAD box helicase family.</text>
</comment>
<reference evidence="13" key="1">
    <citation type="submission" date="2016-10" db="EMBL/GenBank/DDBJ databases">
        <authorList>
            <person name="Varghese N."/>
            <person name="Submissions S."/>
        </authorList>
    </citation>
    <scope>NUCLEOTIDE SEQUENCE [LARGE SCALE GENOMIC DNA]</scope>
    <source>
        <strain evidence="13">CGMCC 1.9127</strain>
    </source>
</reference>
<evidence type="ECO:0000256" key="4">
    <source>
        <dbReference type="ARBA" id="ARBA00022840"/>
    </source>
</evidence>
<evidence type="ECO:0000313" key="13">
    <source>
        <dbReference type="Proteomes" id="UP000199297"/>
    </source>
</evidence>
<dbReference type="GO" id="GO:0005524">
    <property type="term" value="F:ATP binding"/>
    <property type="evidence" value="ECO:0007669"/>
    <property type="project" value="UniProtKB-KW"/>
</dbReference>
<dbReference type="SMART" id="SM00487">
    <property type="entry name" value="DEXDc"/>
    <property type="match status" value="1"/>
</dbReference>
<dbReference type="Pfam" id="PF00270">
    <property type="entry name" value="DEAD"/>
    <property type="match status" value="1"/>
</dbReference>
<name>A0A1H7QZS5_9GAMM</name>
<dbReference type="PROSITE" id="PS51194">
    <property type="entry name" value="HELICASE_CTER"/>
    <property type="match status" value="1"/>
</dbReference>
<dbReference type="PROSITE" id="PS51192">
    <property type="entry name" value="HELICASE_ATP_BIND_1"/>
    <property type="match status" value="1"/>
</dbReference>
<organism evidence="12 13">
    <name type="scientific">Colwellia chukchiensis</name>
    <dbReference type="NCBI Taxonomy" id="641665"/>
    <lineage>
        <taxon>Bacteria</taxon>
        <taxon>Pseudomonadati</taxon>
        <taxon>Pseudomonadota</taxon>
        <taxon>Gammaproteobacteria</taxon>
        <taxon>Alteromonadales</taxon>
        <taxon>Colwelliaceae</taxon>
        <taxon>Colwellia</taxon>
    </lineage>
</organism>
<dbReference type="InterPro" id="IPR050079">
    <property type="entry name" value="DEAD_box_RNA_helicase"/>
</dbReference>
<dbReference type="PANTHER" id="PTHR47959:SF13">
    <property type="entry name" value="ATP-DEPENDENT RNA HELICASE RHLE"/>
    <property type="match status" value="1"/>
</dbReference>
<dbReference type="Proteomes" id="UP000199297">
    <property type="component" value="Unassembled WGS sequence"/>
</dbReference>
<dbReference type="InterPro" id="IPR001650">
    <property type="entry name" value="Helicase_C-like"/>
</dbReference>
<dbReference type="SUPFAM" id="SSF52540">
    <property type="entry name" value="P-loop containing nucleoside triphosphate hydrolases"/>
    <property type="match status" value="1"/>
</dbReference>
<keyword evidence="13" id="KW-1185">Reference proteome</keyword>
<feature type="region of interest" description="Disordered" evidence="8">
    <location>
        <begin position="418"/>
        <end position="467"/>
    </location>
</feature>
<evidence type="ECO:0000256" key="1">
    <source>
        <dbReference type="ARBA" id="ARBA00022741"/>
    </source>
</evidence>
<evidence type="ECO:0000259" key="10">
    <source>
        <dbReference type="PROSITE" id="PS51194"/>
    </source>
</evidence>
<feature type="domain" description="DEAD-box RNA helicase Q" evidence="11">
    <location>
        <begin position="26"/>
        <end position="54"/>
    </location>
</feature>
<dbReference type="Gene3D" id="3.40.50.300">
    <property type="entry name" value="P-loop containing nucleotide triphosphate hydrolases"/>
    <property type="match status" value="2"/>
</dbReference>
<dbReference type="Pfam" id="PF00271">
    <property type="entry name" value="Helicase_C"/>
    <property type="match status" value="1"/>
</dbReference>
<dbReference type="GO" id="GO:0003676">
    <property type="term" value="F:nucleic acid binding"/>
    <property type="evidence" value="ECO:0007669"/>
    <property type="project" value="InterPro"/>
</dbReference>
<keyword evidence="3 7" id="KW-0347">Helicase</keyword>
<dbReference type="PANTHER" id="PTHR47959">
    <property type="entry name" value="ATP-DEPENDENT RNA HELICASE RHLE-RELATED"/>
    <property type="match status" value="1"/>
</dbReference>
<evidence type="ECO:0000259" key="9">
    <source>
        <dbReference type="PROSITE" id="PS51192"/>
    </source>
</evidence>
<keyword evidence="1 7" id="KW-0547">Nucleotide-binding</keyword>
<gene>
    <name evidence="12" type="ORF">SAMN05216262_11329</name>
</gene>
<feature type="compositionally biased region" description="Basic residues" evidence="8">
    <location>
        <begin position="439"/>
        <end position="467"/>
    </location>
</feature>
<dbReference type="GO" id="GO:0003724">
    <property type="term" value="F:RNA helicase activity"/>
    <property type="evidence" value="ECO:0007669"/>
    <property type="project" value="InterPro"/>
</dbReference>
<dbReference type="InterPro" id="IPR044742">
    <property type="entry name" value="DEAD/DEAH_RhlB"/>
</dbReference>
<accession>A0A1H7QZS5</accession>
<dbReference type="InterPro" id="IPR000629">
    <property type="entry name" value="RNA-helicase_DEAD-box_CS"/>
</dbReference>
<feature type="domain" description="Helicase ATP-binding" evidence="9">
    <location>
        <begin position="57"/>
        <end position="237"/>
    </location>
</feature>
<dbReference type="GO" id="GO:0016787">
    <property type="term" value="F:hydrolase activity"/>
    <property type="evidence" value="ECO:0007669"/>
    <property type="project" value="UniProtKB-KW"/>
</dbReference>
<dbReference type="PROSITE" id="PS00039">
    <property type="entry name" value="DEAD_ATP_HELICASE"/>
    <property type="match status" value="1"/>
</dbReference>
<sequence>MRALIFWRARFSDCLLDNNIKNGEVMSVDAIGFSANLLKAVKACGYKTLTPIQQQAIPVIRTGVDVLASAQTGTGKTAAFTLPILDALAKDVKINADGFDSTSTVNALILTPTRELAAQVAKNIKAYSEYLPLRSGVVFGGVNMPPQIKMLKSGVDILVATPGRLLEHLEQRNVDLSQVKYLVLDEADRMLDMGFYQDIEQIVSLIKAKHQTMMFSATFSNKVKTLAKKLLKTPKTIAVAKQNATSGKVKQSVYWVSETRKAELLSEIIGVNNWQQVLVFAGTKESANILAKELELDGIKTALCHGDKSQGARNKALEKFTAGSVRVLVATDVAARGLDISDLPYVVNFHLPFLAEDYVHRIGRSGRAGKSGTAISLVSPKDEQFLDNIEALIGRKFERIVLPGYELDRPLPAHYDAKEDAPLKKSRYQATQEKNQMLARKKQNAKPAAKRRAKSQRAKTKTAKKKR</sequence>
<feature type="domain" description="Helicase C-terminal" evidence="10">
    <location>
        <begin position="248"/>
        <end position="408"/>
    </location>
</feature>
<dbReference type="PROSITE" id="PS51195">
    <property type="entry name" value="Q_MOTIF"/>
    <property type="match status" value="1"/>
</dbReference>
<dbReference type="InterPro" id="IPR011545">
    <property type="entry name" value="DEAD/DEAH_box_helicase_dom"/>
</dbReference>
<dbReference type="GO" id="GO:0005829">
    <property type="term" value="C:cytosol"/>
    <property type="evidence" value="ECO:0007669"/>
    <property type="project" value="TreeGrafter"/>
</dbReference>
<evidence type="ECO:0000256" key="7">
    <source>
        <dbReference type="RuleBase" id="RU000492"/>
    </source>
</evidence>
<feature type="short sequence motif" description="Q motif" evidence="6">
    <location>
        <begin position="26"/>
        <end position="54"/>
    </location>
</feature>
<evidence type="ECO:0000259" key="11">
    <source>
        <dbReference type="PROSITE" id="PS51195"/>
    </source>
</evidence>
<protein>
    <submittedName>
        <fullName evidence="12">Superfamily II DNA and RNA helicase</fullName>
    </submittedName>
</protein>
<evidence type="ECO:0000256" key="8">
    <source>
        <dbReference type="SAM" id="MobiDB-lite"/>
    </source>
</evidence>
<dbReference type="AlphaFoldDB" id="A0A1H7QZS5"/>
<dbReference type="CDD" id="cd18787">
    <property type="entry name" value="SF2_C_DEAD"/>
    <property type="match status" value="1"/>
</dbReference>
<dbReference type="InterPro" id="IPR014001">
    <property type="entry name" value="Helicase_ATP-bd"/>
</dbReference>